<dbReference type="KEGG" id="rte:GSU10_10270"/>
<dbReference type="Gene3D" id="2.180.10.10">
    <property type="entry name" value="RHS repeat-associated core"/>
    <property type="match status" value="5"/>
</dbReference>
<dbReference type="NCBIfam" id="TIGR01643">
    <property type="entry name" value="YD_repeat_2x"/>
    <property type="match status" value="7"/>
</dbReference>
<dbReference type="PANTHER" id="PTHR32305">
    <property type="match status" value="1"/>
</dbReference>
<name>A0AAE6RLR6_9MICO</name>
<evidence type="ECO:0000256" key="2">
    <source>
        <dbReference type="SAM" id="MobiDB-lite"/>
    </source>
</evidence>
<evidence type="ECO:0000256" key="1">
    <source>
        <dbReference type="ARBA" id="ARBA00022737"/>
    </source>
</evidence>
<dbReference type="RefSeq" id="WP_132504035.1">
    <property type="nucleotide sequence ID" value="NZ_CP047186.1"/>
</dbReference>
<evidence type="ECO:0008006" key="7">
    <source>
        <dbReference type="Google" id="ProtNLM"/>
    </source>
</evidence>
<evidence type="ECO:0000259" key="3">
    <source>
        <dbReference type="Pfam" id="PF20148"/>
    </source>
</evidence>
<dbReference type="Pfam" id="PF20148">
    <property type="entry name" value="DUF6531"/>
    <property type="match status" value="1"/>
</dbReference>
<dbReference type="InterPro" id="IPR045351">
    <property type="entry name" value="DUF6531"/>
</dbReference>
<dbReference type="Pfam" id="PF05593">
    <property type="entry name" value="RHS_repeat"/>
    <property type="match status" value="2"/>
</dbReference>
<proteinExistence type="predicted"/>
<evidence type="ECO:0000313" key="6">
    <source>
        <dbReference type="Proteomes" id="UP000465031"/>
    </source>
</evidence>
<organism evidence="5 6">
    <name type="scientific">Rathayibacter tanaceti</name>
    <dbReference type="NCBI Taxonomy" id="1671680"/>
    <lineage>
        <taxon>Bacteria</taxon>
        <taxon>Bacillati</taxon>
        <taxon>Actinomycetota</taxon>
        <taxon>Actinomycetes</taxon>
        <taxon>Micrococcales</taxon>
        <taxon>Microbacteriaceae</taxon>
        <taxon>Rathayibacter</taxon>
    </lineage>
</organism>
<protein>
    <recommendedName>
        <fullName evidence="7">RHS repeat-associated protein</fullName>
    </recommendedName>
</protein>
<evidence type="ECO:0000313" key="5">
    <source>
        <dbReference type="EMBL" id="QHC55978.1"/>
    </source>
</evidence>
<feature type="domain" description="DUF6531" evidence="3">
    <location>
        <begin position="287"/>
        <end position="359"/>
    </location>
</feature>
<feature type="region of interest" description="Disordered" evidence="2">
    <location>
        <begin position="1507"/>
        <end position="1537"/>
    </location>
</feature>
<gene>
    <name evidence="5" type="ORF">GSU10_10270</name>
</gene>
<feature type="compositionally biased region" description="Gly residues" evidence="2">
    <location>
        <begin position="151"/>
        <end position="160"/>
    </location>
</feature>
<keyword evidence="1" id="KW-0677">Repeat</keyword>
<feature type="region of interest" description="Disordered" evidence="2">
    <location>
        <begin position="81"/>
        <end position="102"/>
    </location>
</feature>
<dbReference type="SUPFAM" id="SSF69322">
    <property type="entry name" value="Tricorn protease domain 2"/>
    <property type="match status" value="1"/>
</dbReference>
<dbReference type="PANTHER" id="PTHR32305:SF15">
    <property type="entry name" value="PROTEIN RHSA-RELATED"/>
    <property type="match status" value="1"/>
</dbReference>
<dbReference type="InterPro" id="IPR006530">
    <property type="entry name" value="YD"/>
</dbReference>
<dbReference type="Pfam" id="PF25023">
    <property type="entry name" value="TEN_YD-shell"/>
    <property type="match status" value="1"/>
</dbReference>
<dbReference type="InterPro" id="IPR050708">
    <property type="entry name" value="T6SS_VgrG/RHS"/>
</dbReference>
<dbReference type="InterPro" id="IPR022385">
    <property type="entry name" value="Rhs_assc_core"/>
</dbReference>
<dbReference type="InterPro" id="IPR031325">
    <property type="entry name" value="RHS_repeat"/>
</dbReference>
<dbReference type="EMBL" id="CP047186">
    <property type="protein sequence ID" value="QHC55978.1"/>
    <property type="molecule type" value="Genomic_DNA"/>
</dbReference>
<feature type="region of interest" description="Disordered" evidence="2">
    <location>
        <begin position="118"/>
        <end position="163"/>
    </location>
</feature>
<evidence type="ECO:0000259" key="4">
    <source>
        <dbReference type="Pfam" id="PF25023"/>
    </source>
</evidence>
<feature type="domain" description="Teneurin-like YD-shell" evidence="4">
    <location>
        <begin position="659"/>
        <end position="779"/>
    </location>
</feature>
<dbReference type="NCBIfam" id="TIGR03696">
    <property type="entry name" value="Rhs_assc_core"/>
    <property type="match status" value="1"/>
</dbReference>
<dbReference type="InterPro" id="IPR056823">
    <property type="entry name" value="TEN-like_YD-shell"/>
</dbReference>
<sequence length="1537" mass="163796">MDLGAIEEDVPFDDGVAKALIAAFDAAASAVAGQAGSRSSLVTTALADFRGRFAQVFESNARVAASDAVELTQRLREVSSGARQLRREAHKEQKRRQIAREWQREQDARNLLERAGDALFGSEDPPVGPAAEQPRIPVEPASTGAREIPAPGGGGTGGGTSAARPDHLRAFAASASTLDDDLAAAIAGLRGRLSDFTERCRWGAVSADGVVSGADTWLTANRQDAAWARTVADAFAAAGGEGVVSTVADSALAVALASAGIPADRRDLTIEPAQALGAPPSTGYSDDPVNTATGNFLEIEVDLVFDGGCSTLRLERSYNSLDESIGAFGRGWSSITEQRLRLEDEGATWVLPDGREILFPREGSGWARAVGENRWLQARGELLVASDAEGTTVEFAAAGRWLASDSGRGTRVSAEYVDGRLVRLRHARRRWVDIEWRGDRIVAALASDGRRVEYRYDDDRLVSVSHPEGSRLYSWNGAGLIESVTAASGVVEVVNEYDARRRVRTQRSPFGRVTRYAYLAGRATVVSDEDGSRSNTWIADSRGCLVGVIDPEGRRQSMSYDAQGNLLSVVERDGAVTAHAYDERGRRIRTVTPSGADVRLSYDARDRVVSVAAGESVTVYEYADDETRDPALVVDPEGGRTALTWSEGLLTQVVDPVGVVLRMTYDEHGDLIATTDADGRTARLERDVAGRVTAVGRVVLRRVAGEGTSRYRYDAVGRLIGTQDPQYGARRFRYDAAGQLVEAVNGVGGVTRYDYDQRGRLVTIVDPTGGVTRREYDAADREVARVDPLGRRTTAGYDAAGRRAWQENPDGHRWEWHFDAFGREKAARIDGALVSEIQRDPRHRRLTITDHTAAEPVVHLLAWDRAGRLLQRRRDGDGLAWEYNADGARSAAIGPDGAVTRYERDLAGRITAIEHPLLGRAEFSYDPAGRITSSSAGGGRQTWQYRDGFLIEHVEDGRVTALDRDGEGRLSRVRSGDRSVEYRYDEACQLVEARGDVVSSWAYDAGGRLIAESTAGRTSTRSYDTAGQMRSTTDADGMVTEYRYDGLGRRTGVLGSDGSVRSFAWSGSGRLESIEDRRADGSTSVVSLHVDALGELARVGSTELRWDSADAVPSLHSVGHVPVLAAPGGVTGIGERWVSAGWRAQRPTPPMNPWDLPPTEDSTLPSELSLAAGGGVSVAGLEWLGHRVYDPATRGFLSTDPLEPVVGSGWSGNPYSYAGNDPLHALDPLGLRPVTDAESRAYRDGNNGAFADVGRFVVDVNRWAWENKEYLLAGAAVVAGIALMCTGVGGPAGLALMAGAGALVSGGVSVATQKAETGSVDWGRVGIDAAVGAVSGAAGAGVGAAFAKAGSGIVTRTVGAVASGATEGAVEGTRDYALAPGPHTVEGWVRAGAENALIGGATAGITAKMPPWLSVENMKNFDKWIYRSRYTTEPTVMFRAGDINGFHTGGWWSTDAPVSVSTVRAEKALPPVWSTGEPSVVNTGFSAEIPAGLSSYVGRAAPQRSASGELFRGGTNQTLMPDGKTSAKELGSWPLLP</sequence>
<reference evidence="6" key="1">
    <citation type="submission" date="2019-12" db="EMBL/GenBank/DDBJ databases">
        <title>Complete and draft genome sequences of new strains and members of some known species of the genus Rathayibacter isolated from plants.</title>
        <authorList>
            <person name="Tarlachkov S.V."/>
            <person name="Starodumova I.P."/>
            <person name="Dorofeeva L.V."/>
            <person name="Prisyazhnaya N.V."/>
            <person name="Leyn S."/>
            <person name="Zlamal J."/>
            <person name="Elan M."/>
            <person name="Osterman A.L."/>
            <person name="Nadler S."/>
            <person name="Subbotin S.A."/>
            <person name="Evtushenko L.I."/>
        </authorList>
    </citation>
    <scope>NUCLEOTIDE SEQUENCE [LARGE SCALE GENOMIC DNA]</scope>
    <source>
        <strain evidence="6">VKM Ac-2761</strain>
    </source>
</reference>
<dbReference type="Proteomes" id="UP000465031">
    <property type="component" value="Chromosome"/>
</dbReference>
<accession>A0AAE6RLR6</accession>
<dbReference type="SUPFAM" id="SSF50960">
    <property type="entry name" value="TolB, C-terminal domain"/>
    <property type="match status" value="1"/>
</dbReference>